<dbReference type="RefSeq" id="WP_096671018.1">
    <property type="nucleotide sequence ID" value="NZ_AP018316.1"/>
</dbReference>
<name>A0A1Z4VAD3_9CYAN</name>
<dbReference type="AlphaFoldDB" id="A0A1Z4VAD3"/>
<reference evidence="2 3" key="1">
    <citation type="submission" date="2017-06" db="EMBL/GenBank/DDBJ databases">
        <title>Genome sequencing of cyanobaciteial culture collection at National Institute for Environmental Studies (NIES).</title>
        <authorList>
            <person name="Hirose Y."/>
            <person name="Shimura Y."/>
            <person name="Fujisawa T."/>
            <person name="Nakamura Y."/>
            <person name="Kawachi M."/>
        </authorList>
    </citation>
    <scope>NUCLEOTIDE SEQUENCE [LARGE SCALE GENOMIC DNA]</scope>
    <source>
        <strain evidence="2 3">NIES-806</strain>
    </source>
</reference>
<dbReference type="EMBL" id="AP018316">
    <property type="protein sequence ID" value="BAZ88447.1"/>
    <property type="molecule type" value="Genomic_DNA"/>
</dbReference>
<gene>
    <name evidence="2" type="ORF">NIES806_46850</name>
</gene>
<evidence type="ECO:0008006" key="4">
    <source>
        <dbReference type="Google" id="ProtNLM"/>
    </source>
</evidence>
<feature type="compositionally biased region" description="Basic and acidic residues" evidence="1">
    <location>
        <begin position="71"/>
        <end position="93"/>
    </location>
</feature>
<protein>
    <recommendedName>
        <fullName evidence="4">Lipoprotein</fullName>
    </recommendedName>
</protein>
<keyword evidence="3" id="KW-1185">Reference proteome</keyword>
<proteinExistence type="predicted"/>
<accession>A0A1Z4VAD3</accession>
<dbReference type="OrthoDB" id="574724at2"/>
<evidence type="ECO:0000256" key="1">
    <source>
        <dbReference type="SAM" id="MobiDB-lite"/>
    </source>
</evidence>
<dbReference type="KEGG" id="dcm:NIES806_46850"/>
<evidence type="ECO:0000313" key="2">
    <source>
        <dbReference type="EMBL" id="BAZ88447.1"/>
    </source>
</evidence>
<dbReference type="Proteomes" id="UP000218702">
    <property type="component" value="Chromosome"/>
</dbReference>
<feature type="region of interest" description="Disordered" evidence="1">
    <location>
        <begin position="25"/>
        <end position="94"/>
    </location>
</feature>
<sequence>MKKLIPTISIILSCISLISCGITPQDRVPEDSSDTVTQSRRESSSVAVEEKEDNQESSPVSETQEDETNQEDEKKLVRKNLDNNKNTNKDASKQPKVGTVTKLVNGDLMCYVTLVDKKGIEHNVGATFEICAEEEKVLNKKINAVYEIQSLSDCQSAEPCGKTRKESIITKMEIVNEGAEEKSPSGDSKNGKSQTLSNGKWTITLSNTDSWNGVNGTGDVSYQGCDTNGKCLQLTGGKVSCRDGKCVTAWQNGDYVYILEQPITEDGNSTSTLIVRKDNTEILNSPGLKVVSSN</sequence>
<evidence type="ECO:0000313" key="3">
    <source>
        <dbReference type="Proteomes" id="UP000218702"/>
    </source>
</evidence>
<feature type="region of interest" description="Disordered" evidence="1">
    <location>
        <begin position="175"/>
        <end position="197"/>
    </location>
</feature>
<organism evidence="2 3">
    <name type="scientific">Dolichospermum compactum NIES-806</name>
    <dbReference type="NCBI Taxonomy" id="1973481"/>
    <lineage>
        <taxon>Bacteria</taxon>
        <taxon>Bacillati</taxon>
        <taxon>Cyanobacteriota</taxon>
        <taxon>Cyanophyceae</taxon>
        <taxon>Nostocales</taxon>
        <taxon>Aphanizomenonaceae</taxon>
        <taxon>Dolichospermum</taxon>
        <taxon>Dolichospermum compactum</taxon>
    </lineage>
</organism>
<dbReference type="PROSITE" id="PS51257">
    <property type="entry name" value="PROKAR_LIPOPROTEIN"/>
    <property type="match status" value="1"/>
</dbReference>
<feature type="compositionally biased region" description="Polar residues" evidence="1">
    <location>
        <begin position="185"/>
        <end position="197"/>
    </location>
</feature>